<keyword evidence="8" id="KW-1185">Reference proteome</keyword>
<dbReference type="InterPro" id="IPR010389">
    <property type="entry name" value="Urate_ox_N"/>
</dbReference>
<dbReference type="InterPro" id="IPR036909">
    <property type="entry name" value="Cyt_c-like_dom_sf"/>
</dbReference>
<name>A0ABW5DWM1_9PROT</name>
<protein>
    <submittedName>
        <fullName evidence="7">Urate hydroxylase PuuD</fullName>
    </submittedName>
</protein>
<feature type="transmembrane region" description="Helical" evidence="5">
    <location>
        <begin position="83"/>
        <end position="102"/>
    </location>
</feature>
<evidence type="ECO:0000256" key="3">
    <source>
        <dbReference type="ARBA" id="ARBA00023004"/>
    </source>
</evidence>
<dbReference type="SUPFAM" id="SSF46626">
    <property type="entry name" value="Cytochrome c"/>
    <property type="match status" value="1"/>
</dbReference>
<dbReference type="RefSeq" id="WP_379878036.1">
    <property type="nucleotide sequence ID" value="NZ_JBHUIP010000014.1"/>
</dbReference>
<gene>
    <name evidence="7" type="ORF">ACFSM5_18485</name>
</gene>
<keyword evidence="5" id="KW-0812">Transmembrane</keyword>
<dbReference type="PROSITE" id="PS51007">
    <property type="entry name" value="CYTC"/>
    <property type="match status" value="1"/>
</dbReference>
<feature type="transmembrane region" description="Helical" evidence="5">
    <location>
        <begin position="253"/>
        <end position="270"/>
    </location>
</feature>
<reference evidence="8" key="1">
    <citation type="journal article" date="2019" name="Int. J. Syst. Evol. Microbiol.">
        <title>The Global Catalogue of Microorganisms (GCM) 10K type strain sequencing project: providing services to taxonomists for standard genome sequencing and annotation.</title>
        <authorList>
            <consortium name="The Broad Institute Genomics Platform"/>
            <consortium name="The Broad Institute Genome Sequencing Center for Infectious Disease"/>
            <person name="Wu L."/>
            <person name="Ma J."/>
        </authorList>
    </citation>
    <scope>NUCLEOTIDE SEQUENCE [LARGE SCALE GENOMIC DNA]</scope>
    <source>
        <strain evidence="8">CGMCC 1.19062</strain>
    </source>
</reference>
<evidence type="ECO:0000313" key="7">
    <source>
        <dbReference type="EMBL" id="MFD2264900.1"/>
    </source>
</evidence>
<dbReference type="InterPro" id="IPR009056">
    <property type="entry name" value="Cyt_c-like_dom"/>
</dbReference>
<feature type="domain" description="Cytochrome c" evidence="6">
    <location>
        <begin position="309"/>
        <end position="398"/>
    </location>
</feature>
<evidence type="ECO:0000256" key="4">
    <source>
        <dbReference type="PROSITE-ProRule" id="PRU00433"/>
    </source>
</evidence>
<feature type="transmembrane region" description="Helical" evidence="5">
    <location>
        <begin position="122"/>
        <end position="139"/>
    </location>
</feature>
<feature type="transmembrane region" description="Helical" evidence="5">
    <location>
        <begin position="175"/>
        <end position="196"/>
    </location>
</feature>
<sequence length="401" mass="44350">MEAYIADWLNMLVRWVHLITGIAWIGSSFYFVWLDNHLEPREENDDPRLHGQLWSVHGGGFYNSRKFLKGPGFIPGTLHWFKYEAYFTWLSGFSLLAIVYYWGASTFLIDPAIADLTPWQGIAISVGSLALGYIAYDLLCRTKLVESGMDFLAIGVPLLILVALGYSLVFSGRAAYLHTGALIGTIMVANVFFVIIPGQKKMVAAIARGEEPDPLPGIRGKQRSMHNNYLTLPVLFIMISNHFPMTYGHPHSWAILGAIIVAGMLIRHFFNLRHKGKIVWQLPVGGALIFAAIFAYLIPRENAGLPPLPQVAAERATFETIHGIMTQRCTACHAAKPTQAGIAGAPAGVRLESAADIKRWAGRINEMSVIRRTMPQGNITGMTDEERALVKAWFESGAKAD</sequence>
<feature type="transmembrane region" description="Helical" evidence="5">
    <location>
        <begin position="12"/>
        <end position="33"/>
    </location>
</feature>
<dbReference type="EMBL" id="JBHUIP010000014">
    <property type="protein sequence ID" value="MFD2264900.1"/>
    <property type="molecule type" value="Genomic_DNA"/>
</dbReference>
<comment type="caution">
    <text evidence="7">The sequence shown here is derived from an EMBL/GenBank/DDBJ whole genome shotgun (WGS) entry which is preliminary data.</text>
</comment>
<keyword evidence="5" id="KW-1133">Transmembrane helix</keyword>
<keyword evidence="5" id="KW-0472">Membrane</keyword>
<evidence type="ECO:0000259" key="6">
    <source>
        <dbReference type="PROSITE" id="PS51007"/>
    </source>
</evidence>
<dbReference type="Proteomes" id="UP001597295">
    <property type="component" value="Unassembled WGS sequence"/>
</dbReference>
<evidence type="ECO:0000256" key="5">
    <source>
        <dbReference type="SAM" id="Phobius"/>
    </source>
</evidence>
<feature type="transmembrane region" description="Helical" evidence="5">
    <location>
        <begin position="229"/>
        <end position="247"/>
    </location>
</feature>
<keyword evidence="1 4" id="KW-0349">Heme</keyword>
<organism evidence="7 8">
    <name type="scientific">Lacibacterium aquatile</name>
    <dbReference type="NCBI Taxonomy" id="1168082"/>
    <lineage>
        <taxon>Bacteria</taxon>
        <taxon>Pseudomonadati</taxon>
        <taxon>Pseudomonadota</taxon>
        <taxon>Alphaproteobacteria</taxon>
        <taxon>Rhodospirillales</taxon>
        <taxon>Rhodospirillaceae</taxon>
    </lineage>
</organism>
<feature type="transmembrane region" description="Helical" evidence="5">
    <location>
        <begin position="151"/>
        <end position="169"/>
    </location>
</feature>
<proteinExistence type="predicted"/>
<accession>A0ABW5DWM1</accession>
<keyword evidence="2 4" id="KW-0479">Metal-binding</keyword>
<evidence type="ECO:0000256" key="1">
    <source>
        <dbReference type="ARBA" id="ARBA00022617"/>
    </source>
</evidence>
<feature type="transmembrane region" description="Helical" evidence="5">
    <location>
        <begin position="282"/>
        <end position="299"/>
    </location>
</feature>
<dbReference type="Pfam" id="PF06181">
    <property type="entry name" value="Urate_ox_N"/>
    <property type="match status" value="1"/>
</dbReference>
<keyword evidence="3 4" id="KW-0408">Iron</keyword>
<evidence type="ECO:0000313" key="8">
    <source>
        <dbReference type="Proteomes" id="UP001597295"/>
    </source>
</evidence>
<evidence type="ECO:0000256" key="2">
    <source>
        <dbReference type="ARBA" id="ARBA00022723"/>
    </source>
</evidence>